<proteinExistence type="predicted"/>
<evidence type="ECO:0000313" key="1">
    <source>
        <dbReference type="EMBL" id="SVB64839.1"/>
    </source>
</evidence>
<accession>A0A382FQ90</accession>
<reference evidence="1" key="1">
    <citation type="submission" date="2018-05" db="EMBL/GenBank/DDBJ databases">
        <authorList>
            <person name="Lanie J.A."/>
            <person name="Ng W.-L."/>
            <person name="Kazmierczak K.M."/>
            <person name="Andrzejewski T.M."/>
            <person name="Davidsen T.M."/>
            <person name="Wayne K.J."/>
            <person name="Tettelin H."/>
            <person name="Glass J.I."/>
            <person name="Rusch D."/>
            <person name="Podicherti R."/>
            <person name="Tsui H.-C.T."/>
            <person name="Winkler M.E."/>
        </authorList>
    </citation>
    <scope>NUCLEOTIDE SEQUENCE</scope>
</reference>
<gene>
    <name evidence="1" type="ORF">METZ01_LOCUS217693</name>
</gene>
<sequence>MRRRGSQLGQGLSLDIGKRVLLLHTYPPTPCL</sequence>
<feature type="non-terminal residue" evidence="1">
    <location>
        <position position="32"/>
    </location>
</feature>
<protein>
    <submittedName>
        <fullName evidence="1">Uncharacterized protein</fullName>
    </submittedName>
</protein>
<dbReference type="AlphaFoldDB" id="A0A382FQ90"/>
<name>A0A382FQ90_9ZZZZ</name>
<organism evidence="1">
    <name type="scientific">marine metagenome</name>
    <dbReference type="NCBI Taxonomy" id="408172"/>
    <lineage>
        <taxon>unclassified sequences</taxon>
        <taxon>metagenomes</taxon>
        <taxon>ecological metagenomes</taxon>
    </lineage>
</organism>
<dbReference type="EMBL" id="UINC01051098">
    <property type="protein sequence ID" value="SVB64839.1"/>
    <property type="molecule type" value="Genomic_DNA"/>
</dbReference>